<evidence type="ECO:0000313" key="5">
    <source>
        <dbReference type="EMBL" id="MCP9272432.1"/>
    </source>
</evidence>
<feature type="compositionally biased region" description="Acidic residues" evidence="3">
    <location>
        <begin position="122"/>
        <end position="144"/>
    </location>
</feature>
<gene>
    <name evidence="5" type="ORF">NM203_09565</name>
</gene>
<evidence type="ECO:0000256" key="2">
    <source>
        <dbReference type="ARBA" id="ARBA00023136"/>
    </source>
</evidence>
<keyword evidence="2 4" id="KW-0472">Membrane</keyword>
<reference evidence="5 6" key="1">
    <citation type="submission" date="2022-06" db="EMBL/GenBank/DDBJ databases">
        <title>Mycolicibacterium sp. CAU 1645 isolated from seawater.</title>
        <authorList>
            <person name="Kim W."/>
        </authorList>
    </citation>
    <scope>NUCLEOTIDE SEQUENCE [LARGE SCALE GENOMIC DNA]</scope>
    <source>
        <strain evidence="5 6">CAU 1645</strain>
    </source>
</reference>
<feature type="region of interest" description="Disordered" evidence="3">
    <location>
        <begin position="122"/>
        <end position="146"/>
    </location>
</feature>
<organism evidence="5 6">
    <name type="scientific">Mycolicibacterium arenosum</name>
    <dbReference type="NCBI Taxonomy" id="2952157"/>
    <lineage>
        <taxon>Bacteria</taxon>
        <taxon>Bacillati</taxon>
        <taxon>Actinomycetota</taxon>
        <taxon>Actinomycetes</taxon>
        <taxon>Mycobacteriales</taxon>
        <taxon>Mycobacteriaceae</taxon>
        <taxon>Mycolicibacterium</taxon>
    </lineage>
</organism>
<feature type="compositionally biased region" description="Acidic residues" evidence="3">
    <location>
        <begin position="45"/>
        <end position="97"/>
    </location>
</feature>
<comment type="subcellular location">
    <subcellularLocation>
        <location evidence="1">Membrane</location>
    </subcellularLocation>
</comment>
<evidence type="ECO:0000313" key="6">
    <source>
        <dbReference type="Proteomes" id="UP001651690"/>
    </source>
</evidence>
<evidence type="ECO:0000256" key="3">
    <source>
        <dbReference type="SAM" id="MobiDB-lite"/>
    </source>
</evidence>
<keyword evidence="4" id="KW-0812">Transmembrane</keyword>
<name>A0ABT1M1U7_9MYCO</name>
<dbReference type="EMBL" id="JANDBD010000003">
    <property type="protein sequence ID" value="MCP9272432.1"/>
    <property type="molecule type" value="Genomic_DNA"/>
</dbReference>
<proteinExistence type="predicted"/>
<keyword evidence="6" id="KW-1185">Reference proteome</keyword>
<dbReference type="PANTHER" id="PTHR37042:SF4">
    <property type="entry name" value="OUTER MEMBRANE PROTEIN RV1973"/>
    <property type="match status" value="1"/>
</dbReference>
<evidence type="ECO:0000256" key="4">
    <source>
        <dbReference type="SAM" id="Phobius"/>
    </source>
</evidence>
<sequence length="323" mass="34728">MEDQQPDSGDLTDDSSQPDALVPEGKSGRRKHRVPRSKLLQQADEGVDPEPTPDEPVADAEVEAAEAEAAEVEAAEAEAAEVETPEVEVAPEAETEPTPEPAPKLRRLPWRRSAPAAVVEEPVVEEPVVEEPAAEEPAAEEPEPEPILVPHSTAPRGLKIAAAVAAALVVAAAAFAGAMLQPYLSQRADVQIKQNVAETAAAAITSLWTYTPDDIDQLADRTARYLGGDFAAQYRTFIDSIAEANKQAQVTNQTQVVGAAVESLTPTEATAIVYTNSVSTTPSSQGFQSMRYLSYRLTLENRDRKWLITKMNDITSLDLTPQL</sequence>
<feature type="compositionally biased region" description="Acidic residues" evidence="3">
    <location>
        <begin position="1"/>
        <end position="13"/>
    </location>
</feature>
<evidence type="ECO:0000256" key="1">
    <source>
        <dbReference type="ARBA" id="ARBA00004370"/>
    </source>
</evidence>
<comment type="caution">
    <text evidence="5">The sequence shown here is derived from an EMBL/GenBank/DDBJ whole genome shotgun (WGS) entry which is preliminary data.</text>
</comment>
<feature type="transmembrane region" description="Helical" evidence="4">
    <location>
        <begin position="160"/>
        <end position="184"/>
    </location>
</feature>
<dbReference type="RefSeq" id="WP_255059613.1">
    <property type="nucleotide sequence ID" value="NZ_JANDBD010000003.1"/>
</dbReference>
<accession>A0ABT1M1U7</accession>
<keyword evidence="4" id="KW-1133">Transmembrane helix</keyword>
<protein>
    <submittedName>
        <fullName evidence="5">Mammalian cell entry protein</fullName>
    </submittedName>
</protein>
<dbReference type="Proteomes" id="UP001651690">
    <property type="component" value="Unassembled WGS sequence"/>
</dbReference>
<feature type="region of interest" description="Disordered" evidence="3">
    <location>
        <begin position="1"/>
        <end position="108"/>
    </location>
</feature>
<dbReference type="PANTHER" id="PTHR37042">
    <property type="entry name" value="OUTER MEMBRANE PROTEIN RV1973"/>
    <property type="match status" value="1"/>
</dbReference>